<feature type="disulfide bond" description="Redox-active" evidence="6">
    <location>
        <begin position="235"/>
        <end position="237"/>
    </location>
</feature>
<dbReference type="NCBIfam" id="NF001033">
    <property type="entry name" value="PRK00114.1"/>
    <property type="match status" value="1"/>
</dbReference>
<keyword evidence="3 6" id="KW-1015">Disulfide bond</keyword>
<keyword evidence="8" id="KW-1185">Reference proteome</keyword>
<name>A0A329LNU2_9BACL</name>
<evidence type="ECO:0000256" key="6">
    <source>
        <dbReference type="HAMAP-Rule" id="MF_00117"/>
    </source>
</evidence>
<dbReference type="EMBL" id="QMFB01000048">
    <property type="protein sequence ID" value="RAV09675.1"/>
    <property type="molecule type" value="Genomic_DNA"/>
</dbReference>
<accession>A0A329LNU2</accession>
<comment type="function">
    <text evidence="6">Redox regulated molecular chaperone. Protects both thermally unfolding and oxidatively damaged proteins from irreversible aggregation. Plays an important role in the bacterial defense system toward oxidative stress.</text>
</comment>
<dbReference type="AlphaFoldDB" id="A0A329LNU2"/>
<keyword evidence="5 6" id="KW-0676">Redox-active center</keyword>
<reference evidence="7 8" key="1">
    <citation type="journal article" date="2009" name="Int. J. Syst. Evol. Microbiol.">
        <title>Paenibacillus contaminans sp. nov., isolated from a contaminated laboratory plate.</title>
        <authorList>
            <person name="Chou J.H."/>
            <person name="Lee J.H."/>
            <person name="Lin M.C."/>
            <person name="Chang P.S."/>
            <person name="Arun A.B."/>
            <person name="Young C.C."/>
            <person name="Chen W.M."/>
        </authorList>
    </citation>
    <scope>NUCLEOTIDE SEQUENCE [LARGE SCALE GENOMIC DNA]</scope>
    <source>
        <strain evidence="7 8">CKOBP-6</strain>
    </source>
</reference>
<dbReference type="SUPFAM" id="SSF64397">
    <property type="entry name" value="Hsp33 domain"/>
    <property type="match status" value="1"/>
</dbReference>
<dbReference type="Proteomes" id="UP000250369">
    <property type="component" value="Unassembled WGS sequence"/>
</dbReference>
<dbReference type="PIRSF" id="PIRSF005261">
    <property type="entry name" value="Heat_shock_Hsp33"/>
    <property type="match status" value="1"/>
</dbReference>
<evidence type="ECO:0000256" key="4">
    <source>
        <dbReference type="ARBA" id="ARBA00023186"/>
    </source>
</evidence>
<dbReference type="OrthoDB" id="9776534at2"/>
<dbReference type="PANTHER" id="PTHR30111">
    <property type="entry name" value="33 KDA CHAPERONIN"/>
    <property type="match status" value="1"/>
</dbReference>
<evidence type="ECO:0000256" key="1">
    <source>
        <dbReference type="ARBA" id="ARBA00022490"/>
    </source>
</evidence>
<evidence type="ECO:0000256" key="2">
    <source>
        <dbReference type="ARBA" id="ARBA00022833"/>
    </source>
</evidence>
<organism evidence="7 8">
    <name type="scientific">Paenibacillus contaminans</name>
    <dbReference type="NCBI Taxonomy" id="450362"/>
    <lineage>
        <taxon>Bacteria</taxon>
        <taxon>Bacillati</taxon>
        <taxon>Bacillota</taxon>
        <taxon>Bacilli</taxon>
        <taxon>Bacillales</taxon>
        <taxon>Paenibacillaceae</taxon>
        <taxon>Paenibacillus</taxon>
    </lineage>
</organism>
<comment type="caution">
    <text evidence="7">The sequence shown here is derived from an EMBL/GenBank/DDBJ whole genome shotgun (WGS) entry which is preliminary data.</text>
</comment>
<feature type="disulfide bond" description="Redox-active" evidence="6">
    <location>
        <begin position="268"/>
        <end position="271"/>
    </location>
</feature>
<evidence type="ECO:0000313" key="7">
    <source>
        <dbReference type="EMBL" id="RAV09675.1"/>
    </source>
</evidence>
<sequence length="291" mass="31491">MTDYMIRATAFQGKVRAFAALTTELVGELQRRHRTTPTATAALGRAASAGAMMGAMMKGNEKLTVQIKGGGPIGQIVVDANANGEVRGYVDNPEIDLPLNAVGKLDVAGAVGTEGFLYIIKDLGLKEPYRGSTPIVSGELGEDFTYYFTKSEQTPSAVALGVLVDVDFTVKASGGFIIQLLPGLADEDIARMEERLSKLPPITRMLDEGAALEHILDTVLEDVRILDRMDVVFKCKCSRERVEQTLISLGAEELASILEEDGKAEVVCHFCNEAYLFEKDALEAVMEKIKS</sequence>
<comment type="similarity">
    <text evidence="6">Belongs to the HSP33 family.</text>
</comment>
<dbReference type="HAMAP" id="MF_00117">
    <property type="entry name" value="HslO"/>
    <property type="match status" value="1"/>
</dbReference>
<dbReference type="Pfam" id="PF01430">
    <property type="entry name" value="HSP33"/>
    <property type="match status" value="1"/>
</dbReference>
<dbReference type="GO" id="GO:0005737">
    <property type="term" value="C:cytoplasm"/>
    <property type="evidence" value="ECO:0007669"/>
    <property type="project" value="UniProtKB-SubCell"/>
</dbReference>
<keyword evidence="4 6" id="KW-0143">Chaperone</keyword>
<comment type="PTM">
    <text evidence="6">Under oxidizing conditions two disulfide bonds are formed involving the reactive cysteines. Under reducing conditions zinc is bound to the reactive cysteines and the protein is inactive.</text>
</comment>
<gene>
    <name evidence="6" type="primary">hslO</name>
    <name evidence="7" type="ORF">DQG23_39075</name>
</gene>
<keyword evidence="2 6" id="KW-0862">Zinc</keyword>
<dbReference type="SUPFAM" id="SSF118352">
    <property type="entry name" value="HSP33 redox switch-like"/>
    <property type="match status" value="1"/>
</dbReference>
<dbReference type="InterPro" id="IPR000397">
    <property type="entry name" value="Heat_shock_Hsp33"/>
</dbReference>
<dbReference type="InterPro" id="IPR016153">
    <property type="entry name" value="Heat_shock_Hsp33_N"/>
</dbReference>
<dbReference type="RefSeq" id="WP_113036473.1">
    <property type="nucleotide sequence ID" value="NZ_QMFB01000048.1"/>
</dbReference>
<evidence type="ECO:0000256" key="5">
    <source>
        <dbReference type="ARBA" id="ARBA00023284"/>
    </source>
</evidence>
<comment type="subcellular location">
    <subcellularLocation>
        <location evidence="6">Cytoplasm</location>
    </subcellularLocation>
</comment>
<dbReference type="GO" id="GO:0051082">
    <property type="term" value="F:unfolded protein binding"/>
    <property type="evidence" value="ECO:0007669"/>
    <property type="project" value="UniProtKB-UniRule"/>
</dbReference>
<keyword evidence="1 6" id="KW-0963">Cytoplasm</keyword>
<dbReference type="InterPro" id="IPR016154">
    <property type="entry name" value="Heat_shock_Hsp33_C"/>
</dbReference>
<dbReference type="Gene3D" id="3.90.1280.10">
    <property type="entry name" value="HSP33 redox switch-like"/>
    <property type="match status" value="1"/>
</dbReference>
<dbReference type="GO" id="GO:0042026">
    <property type="term" value="P:protein refolding"/>
    <property type="evidence" value="ECO:0007669"/>
    <property type="project" value="TreeGrafter"/>
</dbReference>
<dbReference type="PANTHER" id="PTHR30111:SF1">
    <property type="entry name" value="33 KDA CHAPERONIN"/>
    <property type="match status" value="1"/>
</dbReference>
<dbReference type="CDD" id="cd00498">
    <property type="entry name" value="Hsp33"/>
    <property type="match status" value="1"/>
</dbReference>
<evidence type="ECO:0000313" key="8">
    <source>
        <dbReference type="Proteomes" id="UP000250369"/>
    </source>
</evidence>
<dbReference type="GO" id="GO:0044183">
    <property type="term" value="F:protein folding chaperone"/>
    <property type="evidence" value="ECO:0007669"/>
    <property type="project" value="TreeGrafter"/>
</dbReference>
<dbReference type="Gene3D" id="3.55.30.10">
    <property type="entry name" value="Hsp33 domain"/>
    <property type="match status" value="1"/>
</dbReference>
<proteinExistence type="inferred from homology"/>
<protein>
    <recommendedName>
        <fullName evidence="6">33 kDa chaperonin</fullName>
    </recommendedName>
    <alternativeName>
        <fullName evidence="6">Heat shock protein 33 homolog</fullName>
        <shortName evidence="6">HSP33</shortName>
    </alternativeName>
</protein>
<evidence type="ECO:0000256" key="3">
    <source>
        <dbReference type="ARBA" id="ARBA00023157"/>
    </source>
</evidence>